<organism evidence="1 2">
    <name type="scientific">Knipowitschia caucasica</name>
    <name type="common">Caucasian dwarf goby</name>
    <name type="synonym">Pomatoschistus caucasicus</name>
    <dbReference type="NCBI Taxonomy" id="637954"/>
    <lineage>
        <taxon>Eukaryota</taxon>
        <taxon>Metazoa</taxon>
        <taxon>Chordata</taxon>
        <taxon>Craniata</taxon>
        <taxon>Vertebrata</taxon>
        <taxon>Euteleostomi</taxon>
        <taxon>Actinopterygii</taxon>
        <taxon>Neopterygii</taxon>
        <taxon>Teleostei</taxon>
        <taxon>Neoteleostei</taxon>
        <taxon>Acanthomorphata</taxon>
        <taxon>Gobiaria</taxon>
        <taxon>Gobiiformes</taxon>
        <taxon>Gobioidei</taxon>
        <taxon>Gobiidae</taxon>
        <taxon>Gobiinae</taxon>
        <taxon>Knipowitschia</taxon>
    </lineage>
</organism>
<gene>
    <name evidence="1" type="ORF">KC01_LOCUS29976</name>
</gene>
<name>A0AAV2LKQ8_KNICA</name>
<accession>A0AAV2LKQ8</accession>
<dbReference type="EMBL" id="OZ035825">
    <property type="protein sequence ID" value="CAL1602166.1"/>
    <property type="molecule type" value="Genomic_DNA"/>
</dbReference>
<evidence type="ECO:0000313" key="2">
    <source>
        <dbReference type="Proteomes" id="UP001497482"/>
    </source>
</evidence>
<keyword evidence="2" id="KW-1185">Reference proteome</keyword>
<sequence>MWFWRFGKSSTKVEPSHLASPELCSVLLGGCSHMMLQASSFIKVISRLLTSDCSFRKSLKMAAVRAEEQMEDVVQSCHLWSQPPHRQPLNGD</sequence>
<dbReference type="AlphaFoldDB" id="A0AAV2LKQ8"/>
<proteinExistence type="predicted"/>
<protein>
    <submittedName>
        <fullName evidence="1">Uncharacterized protein</fullName>
    </submittedName>
</protein>
<reference evidence="1 2" key="1">
    <citation type="submission" date="2024-04" db="EMBL/GenBank/DDBJ databases">
        <authorList>
            <person name="Waldvogel A.-M."/>
            <person name="Schoenle A."/>
        </authorList>
    </citation>
    <scope>NUCLEOTIDE SEQUENCE [LARGE SCALE GENOMIC DNA]</scope>
</reference>
<evidence type="ECO:0000313" key="1">
    <source>
        <dbReference type="EMBL" id="CAL1602166.1"/>
    </source>
</evidence>
<dbReference type="Proteomes" id="UP001497482">
    <property type="component" value="Chromosome 3"/>
</dbReference>